<comment type="similarity">
    <text evidence="1">Belongs to the SAPS family.</text>
</comment>
<dbReference type="Proteomes" id="UP001157974">
    <property type="component" value="Unassembled WGS sequence"/>
</dbReference>
<protein>
    <submittedName>
        <fullName evidence="4">Uncharacterized protein</fullName>
    </submittedName>
</protein>
<feature type="compositionally biased region" description="Basic and acidic residues" evidence="3">
    <location>
        <begin position="647"/>
        <end position="657"/>
    </location>
</feature>
<sequence>MLFGAPVDALLDALEKGSGNEEVTLETFLDEGELLGELRALNKRLLEYLSTDESLGGLISYATARAPATPGAEEAEVDTRRKYALVASEILSSQIPEISNRFVVADDLLEKLFLVFEGELDLFVASNVCRVIVALLREHNIPMLMFIRGRKSFVSILLGHMSLVPAADLIVRLLDGPENDNVIQPPRSEATDLLAREDVLNRLVDIFVETVDSKPGDEEAKTKLLSTVSEVILACALRTIELGKVFIQIPAVINPYNNSKSITRMVTAGLKDFKLSNGKRNASLIFSLNVVIEMLSTETNRIAVQPEKPAGKTGKALTSVVNMSQMRSSLCGDRRAQGTTDDSTPQQFKPVISTANLEKELSVYFEELRAVLKQRALQKSVQNAACVVHEPLGSTRLKVVEFFTTCMKQGKEMTILALDDAEVAECLLDLFFQYEWNNMLHHLVTSAVVHALESEQEAAQAAWLKGDVIGRIISKWNEESQNSDGNQHPAGGHLGHLIVLASAVEEFLEKSGDRRQVFFNPDELKAFAAFCSQELRPAMDIQQQKLGGGVPNDSAGSECSDVIEEDTDVVEIDTLFNNLAKNRAKVAEADEDSDEDDGEIEIVDTTLPAEEISRVLRMGRRSHSSKTTSTPQPQPEDTDWVVFEPEVGVKRGGKETKGTTSNQPLSA</sequence>
<evidence type="ECO:0000313" key="4">
    <source>
        <dbReference type="EMBL" id="KAJ8902270.1"/>
    </source>
</evidence>
<feature type="compositionally biased region" description="Polar residues" evidence="3">
    <location>
        <begin position="658"/>
        <end position="667"/>
    </location>
</feature>
<comment type="caution">
    <text evidence="4">The sequence shown here is derived from an EMBL/GenBank/DDBJ whole genome shotgun (WGS) entry which is preliminary data.</text>
</comment>
<evidence type="ECO:0000313" key="5">
    <source>
        <dbReference type="Proteomes" id="UP001157974"/>
    </source>
</evidence>
<dbReference type="GO" id="GO:0019888">
    <property type="term" value="F:protein phosphatase regulator activity"/>
    <property type="evidence" value="ECO:0007669"/>
    <property type="project" value="TreeGrafter"/>
</dbReference>
<organism evidence="4 5">
    <name type="scientific">Rhodosorus marinus</name>
    <dbReference type="NCBI Taxonomy" id="101924"/>
    <lineage>
        <taxon>Eukaryota</taxon>
        <taxon>Rhodophyta</taxon>
        <taxon>Stylonematophyceae</taxon>
        <taxon>Stylonematales</taxon>
        <taxon>Stylonemataceae</taxon>
        <taxon>Rhodosorus</taxon>
    </lineage>
</organism>
<feature type="region of interest" description="Disordered" evidence="3">
    <location>
        <begin position="587"/>
        <end position="606"/>
    </location>
</feature>
<evidence type="ECO:0000256" key="1">
    <source>
        <dbReference type="ARBA" id="ARBA00006180"/>
    </source>
</evidence>
<name>A0AAV8UIA3_9RHOD</name>
<evidence type="ECO:0000256" key="3">
    <source>
        <dbReference type="SAM" id="MobiDB-lite"/>
    </source>
</evidence>
<dbReference type="PANTHER" id="PTHR12634:SF8">
    <property type="entry name" value="FIERY MOUNTAIN, ISOFORM D"/>
    <property type="match status" value="1"/>
</dbReference>
<keyword evidence="2" id="KW-0131">Cell cycle</keyword>
<accession>A0AAV8UIA3</accession>
<proteinExistence type="inferred from homology"/>
<reference evidence="4 5" key="1">
    <citation type="journal article" date="2023" name="Nat. Commun.">
        <title>Origin of minicircular mitochondrial genomes in red algae.</title>
        <authorList>
            <person name="Lee Y."/>
            <person name="Cho C.H."/>
            <person name="Lee Y.M."/>
            <person name="Park S.I."/>
            <person name="Yang J.H."/>
            <person name="West J.A."/>
            <person name="Bhattacharya D."/>
            <person name="Yoon H.S."/>
        </authorList>
    </citation>
    <scope>NUCLEOTIDE SEQUENCE [LARGE SCALE GENOMIC DNA]</scope>
    <source>
        <strain evidence="4 5">CCMP1338</strain>
        <tissue evidence="4">Whole cell</tissue>
    </source>
</reference>
<feature type="region of interest" description="Disordered" evidence="3">
    <location>
        <begin position="616"/>
        <end position="667"/>
    </location>
</feature>
<dbReference type="GO" id="GO:0019903">
    <property type="term" value="F:protein phosphatase binding"/>
    <property type="evidence" value="ECO:0007669"/>
    <property type="project" value="InterPro"/>
</dbReference>
<dbReference type="InterPro" id="IPR007587">
    <property type="entry name" value="SAPS"/>
</dbReference>
<dbReference type="AlphaFoldDB" id="A0AAV8UIA3"/>
<dbReference type="EMBL" id="JAMWBK010000009">
    <property type="protein sequence ID" value="KAJ8902270.1"/>
    <property type="molecule type" value="Genomic_DNA"/>
</dbReference>
<keyword evidence="5" id="KW-1185">Reference proteome</keyword>
<evidence type="ECO:0000256" key="2">
    <source>
        <dbReference type="ARBA" id="ARBA00023306"/>
    </source>
</evidence>
<dbReference type="PANTHER" id="PTHR12634">
    <property type="entry name" value="SIT4 YEAST -ASSOCIATING PROTEIN-RELATED"/>
    <property type="match status" value="1"/>
</dbReference>
<feature type="compositionally biased region" description="Acidic residues" evidence="3">
    <location>
        <begin position="589"/>
        <end position="602"/>
    </location>
</feature>
<dbReference type="Pfam" id="PF04499">
    <property type="entry name" value="SAPS"/>
    <property type="match status" value="2"/>
</dbReference>
<gene>
    <name evidence="4" type="ORF">NDN08_006677</name>
</gene>